<keyword evidence="4" id="KW-1185">Reference proteome</keyword>
<feature type="region of interest" description="Disordered" evidence="1">
    <location>
        <begin position="17"/>
        <end position="52"/>
    </location>
</feature>
<dbReference type="GeneID" id="20349966"/>
<reference evidence="3" key="4">
    <citation type="journal article" date="2015" name="G3 (Bethesda)">
        <title>Genome sequences of three phytopathogenic species of the Magnaporthaceae family of fungi.</title>
        <authorList>
            <person name="Okagaki L.H."/>
            <person name="Nunes C.C."/>
            <person name="Sailsbery J."/>
            <person name="Clay B."/>
            <person name="Brown D."/>
            <person name="John T."/>
            <person name="Oh Y."/>
            <person name="Young N."/>
            <person name="Fitzgerald M."/>
            <person name="Haas B.J."/>
            <person name="Zeng Q."/>
            <person name="Young S."/>
            <person name="Adiconis X."/>
            <person name="Fan L."/>
            <person name="Levin J.Z."/>
            <person name="Mitchell T.K."/>
            <person name="Okubara P.A."/>
            <person name="Farman M.L."/>
            <person name="Kohn L.M."/>
            <person name="Birren B."/>
            <person name="Ma L.-J."/>
            <person name="Dean R.A."/>
        </authorList>
    </citation>
    <scope>NUCLEOTIDE SEQUENCE</scope>
    <source>
        <strain evidence="3">R3-111a-1</strain>
    </source>
</reference>
<name>J3P7L6_GAET3</name>
<evidence type="ECO:0000313" key="4">
    <source>
        <dbReference type="Proteomes" id="UP000006039"/>
    </source>
</evidence>
<evidence type="ECO:0000313" key="2">
    <source>
        <dbReference type="EMBL" id="EJT72648.1"/>
    </source>
</evidence>
<dbReference type="Proteomes" id="UP000006039">
    <property type="component" value="Unassembled WGS sequence"/>
</dbReference>
<accession>J3P7L6</accession>
<reference evidence="2" key="3">
    <citation type="submission" date="2010-09" db="EMBL/GenBank/DDBJ databases">
        <title>Annotation of Gaeumannomyces graminis var. tritici R3-111a-1.</title>
        <authorList>
            <consortium name="The Broad Institute Genome Sequencing Platform"/>
            <person name="Ma L.-J."/>
            <person name="Dead R."/>
            <person name="Young S.K."/>
            <person name="Zeng Q."/>
            <person name="Gargeya S."/>
            <person name="Fitzgerald M."/>
            <person name="Haas B."/>
            <person name="Abouelleil A."/>
            <person name="Alvarado L."/>
            <person name="Arachchi H.M."/>
            <person name="Berlin A."/>
            <person name="Brown A."/>
            <person name="Chapman S.B."/>
            <person name="Chen Z."/>
            <person name="Dunbar C."/>
            <person name="Freedman E."/>
            <person name="Gearin G."/>
            <person name="Gellesch M."/>
            <person name="Goldberg J."/>
            <person name="Griggs A."/>
            <person name="Gujja S."/>
            <person name="Heiman D."/>
            <person name="Howarth C."/>
            <person name="Larson L."/>
            <person name="Lui A."/>
            <person name="MacDonald P.J.P."/>
            <person name="Mehta T."/>
            <person name="Montmayeur A."/>
            <person name="Murphy C."/>
            <person name="Neiman D."/>
            <person name="Pearson M."/>
            <person name="Priest M."/>
            <person name="Roberts A."/>
            <person name="Saif S."/>
            <person name="Shea T."/>
            <person name="Shenoy N."/>
            <person name="Sisk P."/>
            <person name="Stolte C."/>
            <person name="Sykes S."/>
            <person name="Yandava C."/>
            <person name="Wortman J."/>
            <person name="Nusbaum C."/>
            <person name="Birren B."/>
        </authorList>
    </citation>
    <scope>NUCLEOTIDE SEQUENCE</scope>
    <source>
        <strain evidence="2">R3-111a-1</strain>
    </source>
</reference>
<dbReference type="EnsemblFungi" id="EJT72648">
    <property type="protein sequence ID" value="EJT72648"/>
    <property type="gene ID" value="GGTG_09508"/>
</dbReference>
<organism evidence="2">
    <name type="scientific">Gaeumannomyces tritici (strain R3-111a-1)</name>
    <name type="common">Wheat and barley take-all root rot fungus</name>
    <name type="synonym">Gaeumannomyces graminis var. tritici</name>
    <dbReference type="NCBI Taxonomy" id="644352"/>
    <lineage>
        <taxon>Eukaryota</taxon>
        <taxon>Fungi</taxon>
        <taxon>Dikarya</taxon>
        <taxon>Ascomycota</taxon>
        <taxon>Pezizomycotina</taxon>
        <taxon>Sordariomycetes</taxon>
        <taxon>Sordariomycetidae</taxon>
        <taxon>Magnaporthales</taxon>
        <taxon>Magnaporthaceae</taxon>
        <taxon>Gaeumannomyces</taxon>
    </lineage>
</organism>
<dbReference type="RefSeq" id="XP_009225622.1">
    <property type="nucleotide sequence ID" value="XM_009227358.1"/>
</dbReference>
<dbReference type="EMBL" id="GL385399">
    <property type="protein sequence ID" value="EJT72648.1"/>
    <property type="molecule type" value="Genomic_DNA"/>
</dbReference>
<proteinExistence type="predicted"/>
<gene>
    <name evidence="3" type="primary">20349966</name>
    <name evidence="2" type="ORF">GGTG_09508</name>
</gene>
<protein>
    <submittedName>
        <fullName evidence="2 3">Uncharacterized protein</fullName>
    </submittedName>
</protein>
<reference evidence="4" key="1">
    <citation type="submission" date="2010-07" db="EMBL/GenBank/DDBJ databases">
        <title>The genome sequence of Gaeumannomyces graminis var. tritici strain R3-111a-1.</title>
        <authorList>
            <consortium name="The Broad Institute Genome Sequencing Platform"/>
            <person name="Ma L.-J."/>
            <person name="Dead R."/>
            <person name="Young S."/>
            <person name="Zeng Q."/>
            <person name="Koehrsen M."/>
            <person name="Alvarado L."/>
            <person name="Berlin A."/>
            <person name="Chapman S.B."/>
            <person name="Chen Z."/>
            <person name="Freedman E."/>
            <person name="Gellesch M."/>
            <person name="Goldberg J."/>
            <person name="Griggs A."/>
            <person name="Gujja S."/>
            <person name="Heilman E.R."/>
            <person name="Heiman D."/>
            <person name="Hepburn T."/>
            <person name="Howarth C."/>
            <person name="Jen D."/>
            <person name="Larson L."/>
            <person name="Mehta T."/>
            <person name="Neiman D."/>
            <person name="Pearson M."/>
            <person name="Roberts A."/>
            <person name="Saif S."/>
            <person name="Shea T."/>
            <person name="Shenoy N."/>
            <person name="Sisk P."/>
            <person name="Stolte C."/>
            <person name="Sykes S."/>
            <person name="Walk T."/>
            <person name="White J."/>
            <person name="Yandava C."/>
            <person name="Haas B."/>
            <person name="Nusbaum C."/>
            <person name="Birren B."/>
        </authorList>
    </citation>
    <scope>NUCLEOTIDE SEQUENCE [LARGE SCALE GENOMIC DNA]</scope>
    <source>
        <strain evidence="4">R3-111a-1</strain>
    </source>
</reference>
<sequence>MALRANTAAYTYRLYPTRGSAPHPTAVKIKVSPFPPQRRERDCKPPGTLPTT</sequence>
<reference evidence="2" key="2">
    <citation type="submission" date="2010-07" db="EMBL/GenBank/DDBJ databases">
        <authorList>
            <consortium name="The Broad Institute Genome Sequencing Platform"/>
            <consortium name="Broad Institute Genome Sequencing Center for Infectious Disease"/>
            <person name="Ma L.-J."/>
            <person name="Dead R."/>
            <person name="Young S."/>
            <person name="Zeng Q."/>
            <person name="Koehrsen M."/>
            <person name="Alvarado L."/>
            <person name="Berlin A."/>
            <person name="Chapman S.B."/>
            <person name="Chen Z."/>
            <person name="Freedman E."/>
            <person name="Gellesch M."/>
            <person name="Goldberg J."/>
            <person name="Griggs A."/>
            <person name="Gujja S."/>
            <person name="Heilman E.R."/>
            <person name="Heiman D."/>
            <person name="Hepburn T."/>
            <person name="Howarth C."/>
            <person name="Jen D."/>
            <person name="Larson L."/>
            <person name="Mehta T."/>
            <person name="Neiman D."/>
            <person name="Pearson M."/>
            <person name="Roberts A."/>
            <person name="Saif S."/>
            <person name="Shea T."/>
            <person name="Shenoy N."/>
            <person name="Sisk P."/>
            <person name="Stolte C."/>
            <person name="Sykes S."/>
            <person name="Walk T."/>
            <person name="White J."/>
            <person name="Yandava C."/>
            <person name="Haas B."/>
            <person name="Nusbaum C."/>
            <person name="Birren B."/>
        </authorList>
    </citation>
    <scope>NUCLEOTIDE SEQUENCE</scope>
    <source>
        <strain evidence="2">R3-111a-1</strain>
    </source>
</reference>
<dbReference type="AlphaFoldDB" id="J3P7L6"/>
<reference evidence="3" key="5">
    <citation type="submission" date="2018-04" db="UniProtKB">
        <authorList>
            <consortium name="EnsemblFungi"/>
        </authorList>
    </citation>
    <scope>IDENTIFICATION</scope>
    <source>
        <strain evidence="3">R3-111a-1</strain>
    </source>
</reference>
<dbReference type="HOGENOM" id="CLU_3087369_0_0_1"/>
<evidence type="ECO:0000313" key="3">
    <source>
        <dbReference type="EnsemblFungi" id="EJT72648"/>
    </source>
</evidence>
<dbReference type="VEuPathDB" id="FungiDB:GGTG_09508"/>
<evidence type="ECO:0000256" key="1">
    <source>
        <dbReference type="SAM" id="MobiDB-lite"/>
    </source>
</evidence>